<dbReference type="GO" id="GO:0004174">
    <property type="term" value="F:electron-transferring-flavoprotein dehydrogenase activity"/>
    <property type="evidence" value="ECO:0007669"/>
    <property type="project" value="TreeGrafter"/>
</dbReference>
<protein>
    <submittedName>
        <fullName evidence="6">FAD-dependent oxidoreductase</fullName>
    </submittedName>
</protein>
<evidence type="ECO:0000256" key="2">
    <source>
        <dbReference type="ARBA" id="ARBA00022630"/>
    </source>
</evidence>
<sequence>MTDTTSAARPSVVVLGGGYGGVSVAKTLDDVADVTLVDPTEGFVHNVAALRSLVQPDFVDRIYLPYERLLVHGRFVRDRAVRVDGRRVELESGGVLEPDYLVLATGSSYPFPAKNDEPDLDAAKARHRAAHEELAGAGRVLIVGAGPTGLELAGEIKAFAPDKHVVITDIADDVLAGPFVQELRDELRRQLTELGVELRLGVKLRELPSAPPATRGTVRVTTTEGDEIAADIWYRAFGVKLHTEYLDGGSLAGVRDERGYVRVDPRMRVEGETRVFALGDITNADRDVAAAAGRQAEVVAGNIRALITGEGEPLEYATIGSLIAVPLGPEGGSGFFGDGGIATPEMVAQLKGRDMMVDRHAALFGTAPDDAPAQAPAGAQ</sequence>
<accession>A0A7Y6ITU7</accession>
<evidence type="ECO:0000313" key="7">
    <source>
        <dbReference type="Proteomes" id="UP000546126"/>
    </source>
</evidence>
<dbReference type="PRINTS" id="PR00368">
    <property type="entry name" value="FADPNR"/>
</dbReference>
<evidence type="ECO:0000256" key="4">
    <source>
        <dbReference type="ARBA" id="ARBA00023002"/>
    </source>
</evidence>
<dbReference type="InterPro" id="IPR023753">
    <property type="entry name" value="FAD/NAD-binding_dom"/>
</dbReference>
<dbReference type="Gene3D" id="3.50.50.100">
    <property type="match status" value="1"/>
</dbReference>
<dbReference type="InterPro" id="IPR036188">
    <property type="entry name" value="FAD/NAD-bd_sf"/>
</dbReference>
<dbReference type="AlphaFoldDB" id="A0A7Y6ITU7"/>
<gene>
    <name evidence="6" type="ORF">HT134_28965</name>
</gene>
<dbReference type="GO" id="GO:0005737">
    <property type="term" value="C:cytoplasm"/>
    <property type="evidence" value="ECO:0007669"/>
    <property type="project" value="TreeGrafter"/>
</dbReference>
<dbReference type="EMBL" id="JABWGO010000008">
    <property type="protein sequence ID" value="NUW44125.1"/>
    <property type="molecule type" value="Genomic_DNA"/>
</dbReference>
<name>A0A7Y6ITU7_9ACTN</name>
<evidence type="ECO:0000259" key="5">
    <source>
        <dbReference type="Pfam" id="PF07992"/>
    </source>
</evidence>
<dbReference type="GO" id="GO:0050660">
    <property type="term" value="F:flavin adenine dinucleotide binding"/>
    <property type="evidence" value="ECO:0007669"/>
    <property type="project" value="TreeGrafter"/>
</dbReference>
<keyword evidence="3" id="KW-0274">FAD</keyword>
<dbReference type="SUPFAM" id="SSF51905">
    <property type="entry name" value="FAD/NAD(P)-binding domain"/>
    <property type="match status" value="1"/>
</dbReference>
<dbReference type="PANTHER" id="PTHR43735:SF3">
    <property type="entry name" value="FERROPTOSIS SUPPRESSOR PROTEIN 1"/>
    <property type="match status" value="1"/>
</dbReference>
<proteinExistence type="inferred from homology"/>
<dbReference type="RefSeq" id="WP_175603627.1">
    <property type="nucleotide sequence ID" value="NZ_JABWGO010000008.1"/>
</dbReference>
<keyword evidence="7" id="KW-1185">Reference proteome</keyword>
<comment type="caution">
    <text evidence="6">The sequence shown here is derived from an EMBL/GenBank/DDBJ whole genome shotgun (WGS) entry which is preliminary data.</text>
</comment>
<dbReference type="Pfam" id="PF07992">
    <property type="entry name" value="Pyr_redox_2"/>
    <property type="match status" value="1"/>
</dbReference>
<dbReference type="Proteomes" id="UP000546126">
    <property type="component" value="Unassembled WGS sequence"/>
</dbReference>
<dbReference type="PANTHER" id="PTHR43735">
    <property type="entry name" value="APOPTOSIS-INDUCING FACTOR 1"/>
    <property type="match status" value="1"/>
</dbReference>
<reference evidence="6 7" key="1">
    <citation type="submission" date="2020-06" db="EMBL/GenBank/DDBJ databases">
        <authorList>
            <person name="Chanama M."/>
        </authorList>
    </citation>
    <scope>NUCLEOTIDE SEQUENCE [LARGE SCALE GENOMIC DNA]</scope>
    <source>
        <strain evidence="6 7">TBRC6557</strain>
    </source>
</reference>
<comment type="similarity">
    <text evidence="1">Belongs to the FAD-dependent oxidoreductase family.</text>
</comment>
<keyword evidence="4" id="KW-0560">Oxidoreductase</keyword>
<feature type="domain" description="FAD/NAD(P)-binding" evidence="5">
    <location>
        <begin position="11"/>
        <end position="295"/>
    </location>
</feature>
<evidence type="ECO:0000256" key="3">
    <source>
        <dbReference type="ARBA" id="ARBA00022827"/>
    </source>
</evidence>
<evidence type="ECO:0000313" key="6">
    <source>
        <dbReference type="EMBL" id="NUW44125.1"/>
    </source>
</evidence>
<organism evidence="6 7">
    <name type="scientific">Nonomuraea rhodomycinica</name>
    <dbReference type="NCBI Taxonomy" id="1712872"/>
    <lineage>
        <taxon>Bacteria</taxon>
        <taxon>Bacillati</taxon>
        <taxon>Actinomycetota</taxon>
        <taxon>Actinomycetes</taxon>
        <taxon>Streptosporangiales</taxon>
        <taxon>Streptosporangiaceae</taxon>
        <taxon>Nonomuraea</taxon>
    </lineage>
</organism>
<evidence type="ECO:0000256" key="1">
    <source>
        <dbReference type="ARBA" id="ARBA00006442"/>
    </source>
</evidence>
<keyword evidence="2" id="KW-0285">Flavoprotein</keyword>